<evidence type="ECO:0000313" key="1">
    <source>
        <dbReference type="EMBL" id="OPX48001.1"/>
    </source>
</evidence>
<dbReference type="OrthoDB" id="1706639at2"/>
<dbReference type="RefSeq" id="WP_080022753.1">
    <property type="nucleotide sequence ID" value="NZ_LTAY01000037.1"/>
</dbReference>
<dbReference type="AlphaFoldDB" id="A0A1V4SVF1"/>
<reference evidence="1 2" key="1">
    <citation type="submission" date="2016-02" db="EMBL/GenBank/DDBJ databases">
        <title>Genome sequence of Clostridium thermobutyricum DSM 4928.</title>
        <authorList>
            <person name="Poehlein A."/>
            <person name="Daniel R."/>
        </authorList>
    </citation>
    <scope>NUCLEOTIDE SEQUENCE [LARGE SCALE GENOMIC DNA]</scope>
    <source>
        <strain evidence="1 2">DSM 4928</strain>
    </source>
</reference>
<dbReference type="Gene3D" id="2.130.10.10">
    <property type="entry name" value="YVTN repeat-like/Quinoprotein amine dehydrogenase"/>
    <property type="match status" value="2"/>
</dbReference>
<dbReference type="EMBL" id="LTAY01000037">
    <property type="protein sequence ID" value="OPX48001.1"/>
    <property type="molecule type" value="Genomic_DNA"/>
</dbReference>
<dbReference type="SUPFAM" id="SSF51004">
    <property type="entry name" value="C-terminal (heme d1) domain of cytochrome cd1-nitrite reductase"/>
    <property type="match status" value="1"/>
</dbReference>
<proteinExistence type="predicted"/>
<dbReference type="InterPro" id="IPR011964">
    <property type="entry name" value="YVTN_b-propeller_repeat"/>
</dbReference>
<evidence type="ECO:0000313" key="2">
    <source>
        <dbReference type="Proteomes" id="UP000191448"/>
    </source>
</evidence>
<dbReference type="InterPro" id="IPR051200">
    <property type="entry name" value="Host-pathogen_enzymatic-act"/>
</dbReference>
<dbReference type="Proteomes" id="UP000191448">
    <property type="component" value="Unassembled WGS sequence"/>
</dbReference>
<accession>A0A1V4SVF1</accession>
<protein>
    <submittedName>
        <fullName evidence="1">Lactonase, 7-bladed beta-propeller</fullName>
    </submittedName>
</protein>
<dbReference type="NCBIfam" id="TIGR02276">
    <property type="entry name" value="beta_rpt_yvtn"/>
    <property type="match status" value="1"/>
</dbReference>
<organism evidence="1 2">
    <name type="scientific">Clostridium thermobutyricum DSM 4928</name>
    <dbReference type="NCBI Taxonomy" id="1121339"/>
    <lineage>
        <taxon>Bacteria</taxon>
        <taxon>Bacillati</taxon>
        <taxon>Bacillota</taxon>
        <taxon>Clostridia</taxon>
        <taxon>Eubacteriales</taxon>
        <taxon>Clostridiaceae</taxon>
        <taxon>Clostridium</taxon>
    </lineage>
</organism>
<dbReference type="PANTHER" id="PTHR47197">
    <property type="entry name" value="PROTEIN NIRF"/>
    <property type="match status" value="1"/>
</dbReference>
<dbReference type="InterPro" id="IPR015943">
    <property type="entry name" value="WD40/YVTN_repeat-like_dom_sf"/>
</dbReference>
<dbReference type="PANTHER" id="PTHR47197:SF3">
    <property type="entry name" value="DIHYDRO-HEME D1 DEHYDROGENASE"/>
    <property type="match status" value="1"/>
</dbReference>
<gene>
    <name evidence="1" type="ORF">CLTHE_15730</name>
</gene>
<dbReference type="InterPro" id="IPR011048">
    <property type="entry name" value="Haem_d1_sf"/>
</dbReference>
<name>A0A1V4SVF1_9CLOT</name>
<comment type="caution">
    <text evidence="1">The sequence shown here is derived from an EMBL/GenBank/DDBJ whole genome shotgun (WGS) entry which is preliminary data.</text>
</comment>
<sequence>MKNIIVCNTDNDSLTRINIDRMSVDTLPLKLGGEKIGPISIDVRGERGVTANCYSDSITFINTRKFIEEDNFLIGKYPNDIKWRDDYIYVTCGDSNSLIIFNEKEKRIDFEIKVGDYPNSISIDSEKKYVYVSNMNSNSITIINNETKKVEREIYLKNSPTKIYLSKDKKNIYVCENTFEENMEGKLKIYSLNDFSLLNEYNIGAFPIDIFEKDGFVYSANFGDGSIRVVNLKNKDSYKFILGGMPREILKIDENIIVSDYYSGRIFIIDENTMHKKIIALGN</sequence>